<evidence type="ECO:0000313" key="2">
    <source>
        <dbReference type="Proteomes" id="UP000575068"/>
    </source>
</evidence>
<dbReference type="Proteomes" id="UP000575068">
    <property type="component" value="Unassembled WGS sequence"/>
</dbReference>
<accession>A0A840HU83</accession>
<sequence>MYQPQDHDHLVHHARLLFPGSAVAVTYDDEIIHLDIDGVRFTFEIGSDDDAYVFHGPGRSFVIPLMDEADDVPTAPHII</sequence>
<organism evidence="1 2">
    <name type="scientific">Rhizorhapis suberifaciens</name>
    <name type="common">corky root of lettuce</name>
    <dbReference type="NCBI Taxonomy" id="13656"/>
    <lineage>
        <taxon>Bacteria</taxon>
        <taxon>Pseudomonadati</taxon>
        <taxon>Pseudomonadota</taxon>
        <taxon>Alphaproteobacteria</taxon>
        <taxon>Sphingomonadales</taxon>
        <taxon>Sphingomonadaceae</taxon>
        <taxon>Rhizorhapis</taxon>
    </lineage>
</organism>
<proteinExistence type="predicted"/>
<protein>
    <submittedName>
        <fullName evidence="1">Uncharacterized protein</fullName>
    </submittedName>
</protein>
<reference evidence="1 2" key="1">
    <citation type="submission" date="2020-08" db="EMBL/GenBank/DDBJ databases">
        <title>Genomic Encyclopedia of Type Strains, Phase IV (KMG-IV): sequencing the most valuable type-strain genomes for metagenomic binning, comparative biology and taxonomic classification.</title>
        <authorList>
            <person name="Goeker M."/>
        </authorList>
    </citation>
    <scope>NUCLEOTIDE SEQUENCE [LARGE SCALE GENOMIC DNA]</scope>
    <source>
        <strain evidence="1 2">DSM 7465</strain>
    </source>
</reference>
<name>A0A840HU83_9SPHN</name>
<evidence type="ECO:0000313" key="1">
    <source>
        <dbReference type="EMBL" id="MBB4641483.1"/>
    </source>
</evidence>
<dbReference type="AlphaFoldDB" id="A0A840HU83"/>
<comment type="caution">
    <text evidence="1">The sequence shown here is derived from an EMBL/GenBank/DDBJ whole genome shotgun (WGS) entry which is preliminary data.</text>
</comment>
<keyword evidence="2" id="KW-1185">Reference proteome</keyword>
<dbReference type="RefSeq" id="WP_184475297.1">
    <property type="nucleotide sequence ID" value="NZ_JACHOV010000006.1"/>
</dbReference>
<dbReference type="EMBL" id="JACHOV010000006">
    <property type="protein sequence ID" value="MBB4641483.1"/>
    <property type="molecule type" value="Genomic_DNA"/>
</dbReference>
<gene>
    <name evidence="1" type="ORF">HNQ99_001792</name>
</gene>